<evidence type="ECO:0000313" key="10">
    <source>
        <dbReference type="Proteomes" id="UP000050509"/>
    </source>
</evidence>
<dbReference type="Pfam" id="PF07681">
    <property type="entry name" value="DoxX"/>
    <property type="match status" value="1"/>
</dbReference>
<feature type="compositionally biased region" description="Basic and acidic residues" evidence="7">
    <location>
        <begin position="192"/>
        <end position="205"/>
    </location>
</feature>
<dbReference type="PANTHER" id="PTHR33452">
    <property type="entry name" value="OXIDOREDUCTASE CATD-RELATED"/>
    <property type="match status" value="1"/>
</dbReference>
<dbReference type="InterPro" id="IPR032808">
    <property type="entry name" value="DoxX"/>
</dbReference>
<keyword evidence="10" id="KW-1185">Reference proteome</keyword>
<dbReference type="InterPro" id="IPR051907">
    <property type="entry name" value="DoxX-like_oxidoreductase"/>
</dbReference>
<reference evidence="9 10" key="1">
    <citation type="submission" date="2015-09" db="EMBL/GenBank/DDBJ databases">
        <title>Draft genome sequence of Kouleothrix aurantiaca JCM 19913.</title>
        <authorList>
            <person name="Hemp J."/>
        </authorList>
    </citation>
    <scope>NUCLEOTIDE SEQUENCE [LARGE SCALE GENOMIC DNA]</scope>
    <source>
        <strain evidence="9 10">COM-B</strain>
    </source>
</reference>
<keyword evidence="3" id="KW-1003">Cell membrane</keyword>
<name>A0A0P9DFP0_9CHLR</name>
<evidence type="ECO:0000256" key="1">
    <source>
        <dbReference type="ARBA" id="ARBA00004651"/>
    </source>
</evidence>
<evidence type="ECO:0000256" key="8">
    <source>
        <dbReference type="SAM" id="Phobius"/>
    </source>
</evidence>
<protein>
    <recommendedName>
        <fullName evidence="11">DoxX family protein</fullName>
    </recommendedName>
</protein>
<keyword evidence="5 8" id="KW-1133">Transmembrane helix</keyword>
<comment type="caution">
    <text evidence="9">The sequence shown here is derived from an EMBL/GenBank/DDBJ whole genome shotgun (WGS) entry which is preliminary data.</text>
</comment>
<keyword evidence="4 8" id="KW-0812">Transmembrane</keyword>
<evidence type="ECO:0000256" key="7">
    <source>
        <dbReference type="SAM" id="MobiDB-lite"/>
    </source>
</evidence>
<evidence type="ECO:0000256" key="2">
    <source>
        <dbReference type="ARBA" id="ARBA00006679"/>
    </source>
</evidence>
<accession>A0A0P9DFP0</accession>
<feature type="transmembrane region" description="Helical" evidence="8">
    <location>
        <begin position="114"/>
        <end position="133"/>
    </location>
</feature>
<dbReference type="PANTHER" id="PTHR33452:SF1">
    <property type="entry name" value="INNER MEMBRANE PROTEIN YPHA-RELATED"/>
    <property type="match status" value="1"/>
</dbReference>
<dbReference type="Proteomes" id="UP000050509">
    <property type="component" value="Unassembled WGS sequence"/>
</dbReference>
<gene>
    <name evidence="9" type="ORF">SE17_17850</name>
</gene>
<feature type="transmembrane region" description="Helical" evidence="8">
    <location>
        <begin position="145"/>
        <end position="166"/>
    </location>
</feature>
<evidence type="ECO:0000256" key="4">
    <source>
        <dbReference type="ARBA" id="ARBA00022692"/>
    </source>
</evidence>
<dbReference type="EMBL" id="LJCR01000683">
    <property type="protein sequence ID" value="KPV52038.1"/>
    <property type="molecule type" value="Genomic_DNA"/>
</dbReference>
<proteinExistence type="inferred from homology"/>
<evidence type="ECO:0000313" key="9">
    <source>
        <dbReference type="EMBL" id="KPV52038.1"/>
    </source>
</evidence>
<keyword evidence="6 8" id="KW-0472">Membrane</keyword>
<evidence type="ECO:0000256" key="5">
    <source>
        <dbReference type="ARBA" id="ARBA00022989"/>
    </source>
</evidence>
<feature type="compositionally biased region" description="Low complexity" evidence="7">
    <location>
        <begin position="168"/>
        <end position="191"/>
    </location>
</feature>
<evidence type="ECO:0000256" key="3">
    <source>
        <dbReference type="ARBA" id="ARBA00022475"/>
    </source>
</evidence>
<comment type="subcellular location">
    <subcellularLocation>
        <location evidence="1">Cell membrane</location>
        <topology evidence="1">Multi-pass membrane protein</topology>
    </subcellularLocation>
</comment>
<evidence type="ECO:0000256" key="6">
    <source>
        <dbReference type="ARBA" id="ARBA00023136"/>
    </source>
</evidence>
<dbReference type="AlphaFoldDB" id="A0A0P9DFP0"/>
<feature type="region of interest" description="Disordered" evidence="7">
    <location>
        <begin position="168"/>
        <end position="205"/>
    </location>
</feature>
<dbReference type="PATRIC" id="fig|186479.3.peg.9694"/>
<sequence>MFKKYRRSATDLGLLLLRANIGGLLAGHGAQKLFGVFGGGGVQGTSKMMEKMNLRPGEPWALLAGASEFGSGVLMALGLLSPLGPIASAGPLMTAWAEMHGDKPIWSTKGGGELALLYLAGAAALGLTGPGRYSADEALGVEVPNAIVGLTALGVAAGLAATLLAAEPVKQPGKPEQQKQPAPNSTQAAQPETHEEATHAHEVGG</sequence>
<comment type="similarity">
    <text evidence="2">Belongs to the DoxX family.</text>
</comment>
<dbReference type="GO" id="GO:0005886">
    <property type="term" value="C:plasma membrane"/>
    <property type="evidence" value="ECO:0007669"/>
    <property type="project" value="UniProtKB-SubCell"/>
</dbReference>
<evidence type="ECO:0008006" key="11">
    <source>
        <dbReference type="Google" id="ProtNLM"/>
    </source>
</evidence>
<organism evidence="9 10">
    <name type="scientific">Kouleothrix aurantiaca</name>
    <dbReference type="NCBI Taxonomy" id="186479"/>
    <lineage>
        <taxon>Bacteria</taxon>
        <taxon>Bacillati</taxon>
        <taxon>Chloroflexota</taxon>
        <taxon>Chloroflexia</taxon>
        <taxon>Chloroflexales</taxon>
        <taxon>Roseiflexineae</taxon>
        <taxon>Roseiflexaceae</taxon>
        <taxon>Kouleothrix</taxon>
    </lineage>
</organism>